<dbReference type="PROSITE" id="PS51790">
    <property type="entry name" value="MSRB"/>
    <property type="match status" value="1"/>
</dbReference>
<evidence type="ECO:0000313" key="5">
    <source>
        <dbReference type="EMBL" id="BBI49774.1"/>
    </source>
</evidence>
<organism evidence="5 6">
    <name type="scientific">Vreelandella olivaria</name>
    <dbReference type="NCBI Taxonomy" id="390919"/>
    <lineage>
        <taxon>Bacteria</taxon>
        <taxon>Pseudomonadati</taxon>
        <taxon>Pseudomonadota</taxon>
        <taxon>Gammaproteobacteria</taxon>
        <taxon>Oceanospirillales</taxon>
        <taxon>Halomonadaceae</taxon>
        <taxon>Vreelandella</taxon>
    </lineage>
</organism>
<dbReference type="SUPFAM" id="SSF51316">
    <property type="entry name" value="Mss4-like"/>
    <property type="match status" value="1"/>
</dbReference>
<dbReference type="EC" id="1.8.4.12" evidence="1"/>
<evidence type="ECO:0000259" key="4">
    <source>
        <dbReference type="PROSITE" id="PS51790"/>
    </source>
</evidence>
<dbReference type="EMBL" id="AP019416">
    <property type="protein sequence ID" value="BBI49774.1"/>
    <property type="molecule type" value="Genomic_DNA"/>
</dbReference>
<proteinExistence type="predicted"/>
<sequence>MLRHCPIFIDYFANSDGSDTMKRRQFLGLAGLTSIAGAIPGFSFGFPRLDLEAAPGLETLNLSEAEWRERLSEEAFNVLRKHGTEPAFSSPLDKRVGRGRIPLRWL</sequence>
<protein>
    <recommendedName>
        <fullName evidence="1">peptide-methionine (R)-S-oxide reductase</fullName>
        <ecNumber evidence="1">1.8.4.12</ecNumber>
    </recommendedName>
</protein>
<keyword evidence="6" id="KW-1185">Reference proteome</keyword>
<feature type="domain" description="MsrB" evidence="4">
    <location>
        <begin position="64"/>
        <end position="106"/>
    </location>
</feature>
<comment type="catalytic activity">
    <reaction evidence="3">
        <text>L-methionyl-[protein] + [thioredoxin]-disulfide + H2O = L-methionyl-(R)-S-oxide-[protein] + [thioredoxin]-dithiol</text>
        <dbReference type="Rhea" id="RHEA:24164"/>
        <dbReference type="Rhea" id="RHEA-COMP:10698"/>
        <dbReference type="Rhea" id="RHEA-COMP:10700"/>
        <dbReference type="Rhea" id="RHEA-COMP:12313"/>
        <dbReference type="Rhea" id="RHEA-COMP:12314"/>
        <dbReference type="ChEBI" id="CHEBI:15377"/>
        <dbReference type="ChEBI" id="CHEBI:16044"/>
        <dbReference type="ChEBI" id="CHEBI:29950"/>
        <dbReference type="ChEBI" id="CHEBI:45764"/>
        <dbReference type="ChEBI" id="CHEBI:50058"/>
        <dbReference type="EC" id="1.8.4.12"/>
    </reaction>
</comment>
<dbReference type="InterPro" id="IPR002579">
    <property type="entry name" value="Met_Sox_Rdtase_MsrB_dom"/>
</dbReference>
<keyword evidence="2" id="KW-0560">Oxidoreductase</keyword>
<gene>
    <name evidence="5" type="ORF">HORIV_21950</name>
</gene>
<dbReference type="Proteomes" id="UP000289555">
    <property type="component" value="Chromosome"/>
</dbReference>
<evidence type="ECO:0000256" key="2">
    <source>
        <dbReference type="ARBA" id="ARBA00023002"/>
    </source>
</evidence>
<evidence type="ECO:0000313" key="6">
    <source>
        <dbReference type="Proteomes" id="UP000289555"/>
    </source>
</evidence>
<accession>A0ABN5WS11</accession>
<reference evidence="6" key="1">
    <citation type="journal article" date="2019" name="Microbiol. Resour. Announc.">
        <title>Complete Genome Sequence of Halomonas olivaria, a Moderately Halophilic Bacterium Isolated from Olive Processing Effluents, Obtained by Nanopore Sequencing.</title>
        <authorList>
            <person name="Nagata S."/>
            <person name="Ii K.M."/>
            <person name="Tsukimi T."/>
            <person name="Miura M.C."/>
            <person name="Galipon J."/>
            <person name="Arakawa K."/>
        </authorList>
    </citation>
    <scope>NUCLEOTIDE SEQUENCE [LARGE SCALE GENOMIC DNA]</scope>
    <source>
        <strain evidence="6">TYRC17</strain>
    </source>
</reference>
<name>A0ABN5WS11_9GAMM</name>
<dbReference type="Gene3D" id="2.170.150.20">
    <property type="entry name" value="Peptide methionine sulfoxide reductase"/>
    <property type="match status" value="1"/>
</dbReference>
<dbReference type="InterPro" id="IPR011057">
    <property type="entry name" value="Mss4-like_sf"/>
</dbReference>
<evidence type="ECO:0000256" key="1">
    <source>
        <dbReference type="ARBA" id="ARBA00012499"/>
    </source>
</evidence>
<evidence type="ECO:0000256" key="3">
    <source>
        <dbReference type="ARBA" id="ARBA00048488"/>
    </source>
</evidence>